<name>A0A9P8IF91_9PEZI</name>
<feature type="region of interest" description="Disordered" evidence="1">
    <location>
        <begin position="359"/>
        <end position="386"/>
    </location>
</feature>
<evidence type="ECO:0000313" key="3">
    <source>
        <dbReference type="EMBL" id="KAH0543286.1"/>
    </source>
</evidence>
<evidence type="ECO:0000313" key="4">
    <source>
        <dbReference type="Proteomes" id="UP000698800"/>
    </source>
</evidence>
<evidence type="ECO:0000256" key="1">
    <source>
        <dbReference type="SAM" id="MobiDB-lite"/>
    </source>
</evidence>
<dbReference type="PANTHER" id="PTHR33840">
    <property type="match status" value="1"/>
</dbReference>
<sequence length="656" mass="73567">MSNARRGSLEIPAACSSGVPLVVGVEPEHEGGTQAKRGTTRSDGPRQKKLILCFDGTGNKFKGNSGDSNILKIFRMLDRTNGDQSGIGTYITSSSLSHTSIPARVNSWCQKAKDSAVGTSFDHHVIGGYKFLMRYYSPGDEIYFFGFSRGAYTARFLAEMLDYVGLVTQGNEEMVTFAWKTFSRWQQRHGGDKKHQEKKELFHFMKAFRETFTRPVGRIQLLGLFDTVNSVPRFEAAWMQRSKFPYTARSTAKVIRHAVAIDERRAKFRQDLISQGHRNTQAVATRTHHDYHLGHGHGDFHRPRRQSRVTEKEGHLAIPISGTARQEHVTFDNDSVQPTRGHTDDGYDSDLEAASMRYRARSRSRIRPPVENPISTHESSSNLSVSDLSIDFPRREALNDDGESDDGEQDIEELWFPGGHADIGGGWDMANNEMPLSHPPLVWMVREARRAGLDFDEDKMRDMNCWDDELDVSSTINLSDAVMPQIRISSSLGPQQSVEINGTNTIPQGPTSSFKYALLEAATKGKIHDCLSFGGGLPVGSVITWRLMEYLPFKRMDLQPDGSWKPIRFPLPRGEVRDIPDDVKIHNSVLRRIEADPKYRPVNLIIGGGGMGVRVAPEKYGMGKWVAVGDKRDLAGEYLVKESAVRKKQDRPSKSQ</sequence>
<proteinExistence type="predicted"/>
<dbReference type="InterPro" id="IPR018712">
    <property type="entry name" value="Tle1-like_cat"/>
</dbReference>
<dbReference type="AlphaFoldDB" id="A0A9P8IF91"/>
<dbReference type="Pfam" id="PF09994">
    <property type="entry name" value="T6SS_Tle1-like_cat"/>
    <property type="match status" value="1"/>
</dbReference>
<dbReference type="PANTHER" id="PTHR33840:SF2">
    <property type="entry name" value="TLE1 PHOSPHOLIPASE DOMAIN-CONTAINING PROTEIN"/>
    <property type="match status" value="1"/>
</dbReference>
<dbReference type="Proteomes" id="UP000698800">
    <property type="component" value="Unassembled WGS sequence"/>
</dbReference>
<accession>A0A9P8IF91</accession>
<organism evidence="3 4">
    <name type="scientific">Glutinoglossum americanum</name>
    <dbReference type="NCBI Taxonomy" id="1670608"/>
    <lineage>
        <taxon>Eukaryota</taxon>
        <taxon>Fungi</taxon>
        <taxon>Dikarya</taxon>
        <taxon>Ascomycota</taxon>
        <taxon>Pezizomycotina</taxon>
        <taxon>Geoglossomycetes</taxon>
        <taxon>Geoglossales</taxon>
        <taxon>Geoglossaceae</taxon>
        <taxon>Glutinoglossum</taxon>
    </lineage>
</organism>
<feature type="domain" description="T6SS Phospholipase effector Tle1-like catalytic" evidence="2">
    <location>
        <begin position="48"/>
        <end position="447"/>
    </location>
</feature>
<comment type="caution">
    <text evidence="3">The sequence shown here is derived from an EMBL/GenBank/DDBJ whole genome shotgun (WGS) entry which is preliminary data.</text>
</comment>
<gene>
    <name evidence="3" type="ORF">FGG08_002349</name>
</gene>
<protein>
    <recommendedName>
        <fullName evidence="2">T6SS Phospholipase effector Tle1-like catalytic domain-containing protein</fullName>
    </recommendedName>
</protein>
<reference evidence="3" key="1">
    <citation type="submission" date="2021-03" db="EMBL/GenBank/DDBJ databases">
        <title>Comparative genomics and phylogenomic investigation of the class Geoglossomycetes provide insights into ecological specialization and systematics.</title>
        <authorList>
            <person name="Melie T."/>
            <person name="Pirro S."/>
            <person name="Miller A.N."/>
            <person name="Quandt A."/>
        </authorList>
    </citation>
    <scope>NUCLEOTIDE SEQUENCE</scope>
    <source>
        <strain evidence="3">GBOQ0MN5Z8</strain>
    </source>
</reference>
<keyword evidence="4" id="KW-1185">Reference proteome</keyword>
<evidence type="ECO:0000259" key="2">
    <source>
        <dbReference type="Pfam" id="PF09994"/>
    </source>
</evidence>
<dbReference type="OrthoDB" id="3162439at2759"/>
<dbReference type="EMBL" id="JAGHQL010000035">
    <property type="protein sequence ID" value="KAH0543286.1"/>
    <property type="molecule type" value="Genomic_DNA"/>
</dbReference>